<sequence length="295" mass="30456">MTLRRTGAALALPLALSLAACGGDDDSKSDAESASASQQTESPDADASEAPAPTASSDGDDTSTSSPSQGPAVGASEPGASISAKEFGALLAAAFDKATTAKVAMTTESDQFSTSFSGDIDFTQDEPELAITMSGGALPDGTEGDVRLVDGALYMNTGMSGGKFVKIPAEQTAGMGLDLSALDPSSTVDVFTKAAKSIEYAGQEDVDGDAFHRYSMKLDPARMKIDKSVLAQYPKTIDYDIWFDDEGLVRKIAMKIGKLGGTTVTYDAWGAPVKITAPPASDVIERPDMPDSPQG</sequence>
<comment type="caution">
    <text evidence="3">The sequence shown here is derived from an EMBL/GenBank/DDBJ whole genome shotgun (WGS) entry which is preliminary data.</text>
</comment>
<evidence type="ECO:0000313" key="4">
    <source>
        <dbReference type="Proteomes" id="UP000630594"/>
    </source>
</evidence>
<feature type="signal peptide" evidence="2">
    <location>
        <begin position="1"/>
        <end position="22"/>
    </location>
</feature>
<dbReference type="InterPro" id="IPR029046">
    <property type="entry name" value="LolA/LolB/LppX"/>
</dbReference>
<feature type="chain" id="PRO_5045320863" description="LppX_LprAFG lipoprotein" evidence="2">
    <location>
        <begin position="23"/>
        <end position="295"/>
    </location>
</feature>
<dbReference type="PROSITE" id="PS51257">
    <property type="entry name" value="PROKAR_LIPOPROTEIN"/>
    <property type="match status" value="1"/>
</dbReference>
<keyword evidence="4" id="KW-1185">Reference proteome</keyword>
<dbReference type="SUPFAM" id="SSF89392">
    <property type="entry name" value="Prokaryotic lipoproteins and lipoprotein localization factors"/>
    <property type="match status" value="1"/>
</dbReference>
<evidence type="ECO:0000256" key="2">
    <source>
        <dbReference type="SAM" id="SignalP"/>
    </source>
</evidence>
<organism evidence="3 4">
    <name type="scientific">Nocardioides daphniae</name>
    <dbReference type="NCBI Taxonomy" id="402297"/>
    <lineage>
        <taxon>Bacteria</taxon>
        <taxon>Bacillati</taxon>
        <taxon>Actinomycetota</taxon>
        <taxon>Actinomycetes</taxon>
        <taxon>Propionibacteriales</taxon>
        <taxon>Nocardioidaceae</taxon>
        <taxon>Nocardioides</taxon>
    </lineage>
</organism>
<keyword evidence="2" id="KW-0732">Signal</keyword>
<protein>
    <recommendedName>
        <fullName evidence="5">LppX_LprAFG lipoprotein</fullName>
    </recommendedName>
</protein>
<name>A0ABQ1QMQ2_9ACTN</name>
<accession>A0ABQ1QMQ2</accession>
<dbReference type="Proteomes" id="UP000630594">
    <property type="component" value="Unassembled WGS sequence"/>
</dbReference>
<proteinExistence type="predicted"/>
<reference evidence="4" key="1">
    <citation type="journal article" date="2019" name="Int. J. Syst. Evol. Microbiol.">
        <title>The Global Catalogue of Microorganisms (GCM) 10K type strain sequencing project: providing services to taxonomists for standard genome sequencing and annotation.</title>
        <authorList>
            <consortium name="The Broad Institute Genomics Platform"/>
            <consortium name="The Broad Institute Genome Sequencing Center for Infectious Disease"/>
            <person name="Wu L."/>
            <person name="Ma J."/>
        </authorList>
    </citation>
    <scope>NUCLEOTIDE SEQUENCE [LARGE SCALE GENOMIC DNA]</scope>
    <source>
        <strain evidence="4">CCM 7403</strain>
    </source>
</reference>
<dbReference type="EMBL" id="BMCK01000006">
    <property type="protein sequence ID" value="GGD31532.1"/>
    <property type="molecule type" value="Genomic_DNA"/>
</dbReference>
<evidence type="ECO:0000313" key="3">
    <source>
        <dbReference type="EMBL" id="GGD31532.1"/>
    </source>
</evidence>
<evidence type="ECO:0000256" key="1">
    <source>
        <dbReference type="SAM" id="MobiDB-lite"/>
    </source>
</evidence>
<feature type="region of interest" description="Disordered" evidence="1">
    <location>
        <begin position="21"/>
        <end position="79"/>
    </location>
</feature>
<dbReference type="Gene3D" id="2.50.20.20">
    <property type="match status" value="1"/>
</dbReference>
<gene>
    <name evidence="3" type="ORF">GCM10007231_33800</name>
</gene>
<feature type="compositionally biased region" description="Low complexity" evidence="1">
    <location>
        <begin position="48"/>
        <end position="71"/>
    </location>
</feature>
<evidence type="ECO:0008006" key="5">
    <source>
        <dbReference type="Google" id="ProtNLM"/>
    </source>
</evidence>
<dbReference type="RefSeq" id="WP_188422497.1">
    <property type="nucleotide sequence ID" value="NZ_BMCK01000006.1"/>
</dbReference>